<dbReference type="Proteomes" id="UP000218711">
    <property type="component" value="Unassembled WGS sequence"/>
</dbReference>
<dbReference type="SMART" id="SM00490">
    <property type="entry name" value="HELICc"/>
    <property type="match status" value="1"/>
</dbReference>
<protein>
    <recommendedName>
        <fullName evidence="6">DUF3427 domain-containing protein</fullName>
    </recommendedName>
</protein>
<dbReference type="InterPro" id="IPR050742">
    <property type="entry name" value="Helicase_Restrict-Modif_Enz"/>
</dbReference>
<dbReference type="InterPro" id="IPR001650">
    <property type="entry name" value="Helicase_C-like"/>
</dbReference>
<dbReference type="EMBL" id="JXKC01000001">
    <property type="protein sequence ID" value="PCS20658.1"/>
    <property type="molecule type" value="Genomic_DNA"/>
</dbReference>
<dbReference type="InterPro" id="IPR021835">
    <property type="entry name" value="DUF3427"/>
</dbReference>
<gene>
    <name evidence="4" type="ORF">RU92_GL000306</name>
</gene>
<evidence type="ECO:0000259" key="3">
    <source>
        <dbReference type="PROSITE" id="PS51194"/>
    </source>
</evidence>
<dbReference type="GO" id="GO:0005829">
    <property type="term" value="C:cytosol"/>
    <property type="evidence" value="ECO:0007669"/>
    <property type="project" value="TreeGrafter"/>
</dbReference>
<dbReference type="GO" id="GO:0016787">
    <property type="term" value="F:hydrolase activity"/>
    <property type="evidence" value="ECO:0007669"/>
    <property type="project" value="InterPro"/>
</dbReference>
<dbReference type="Gene3D" id="3.30.870.10">
    <property type="entry name" value="Endonuclease Chain A"/>
    <property type="match status" value="1"/>
</dbReference>
<evidence type="ECO:0008006" key="6">
    <source>
        <dbReference type="Google" id="ProtNLM"/>
    </source>
</evidence>
<dbReference type="AlphaFoldDB" id="A0A2A5SXQ3"/>
<dbReference type="PROSITE" id="PS51192">
    <property type="entry name" value="HELICASE_ATP_BIND_1"/>
    <property type="match status" value="1"/>
</dbReference>
<dbReference type="Pfam" id="PF11907">
    <property type="entry name" value="DUF3427"/>
    <property type="match status" value="1"/>
</dbReference>
<dbReference type="SUPFAM" id="SSF52540">
    <property type="entry name" value="P-loop containing nucleoside triphosphate hydrolases"/>
    <property type="match status" value="1"/>
</dbReference>
<dbReference type="CDD" id="cd18032">
    <property type="entry name" value="DEXHc_RE_I_III_res"/>
    <property type="match status" value="1"/>
</dbReference>
<evidence type="ECO:0000256" key="1">
    <source>
        <dbReference type="ARBA" id="ARBA00023236"/>
    </source>
</evidence>
<dbReference type="PANTHER" id="PTHR47396">
    <property type="entry name" value="TYPE I RESTRICTION ENZYME ECOKI R PROTEIN"/>
    <property type="match status" value="1"/>
</dbReference>
<dbReference type="SUPFAM" id="SSF56024">
    <property type="entry name" value="Phospholipase D/nuclease"/>
    <property type="match status" value="1"/>
</dbReference>
<dbReference type="PROSITE" id="PS51194">
    <property type="entry name" value="HELICASE_CTER"/>
    <property type="match status" value="1"/>
</dbReference>
<dbReference type="InterPro" id="IPR058403">
    <property type="entry name" value="DUF8090"/>
</dbReference>
<sequence length="883" mass="103391">MNALKTFLYDLDKQGVRGRILTSTYLNFNHPEVFESLLKIPNLEVKISDKVGFHSKGYLFKQKDYYSFIVGSSNLTMNALKKNYEWNVRLTSYESGALIQQIHNHMEEEWEKAQTLTPDWIAHYAVNYKPIINAQTTLPEIEENTPDYIVANKMQREALDNLKELRETGATRGLVISATGTGKTYLAALDVLNFKPKRMLFIVHREQILLKAKESFQKILGGLDSDYGILSGSSKEIKAKYLFTTVQMMSKPEYYEKFDNDYFDYILIDEVHKVGAKSYRDIIDYFEPQFLLGMTATPDRTDEFNIFELFDYQIAYEIRLQDALDEDLLCPFYYFGVTDYEQDGRLIDEVTSLQNLVAEERVNYLIDKIDYYGCSHNIPKGLIFCSRKDEAKELAQLFNDKGYLSECLTGDDSIVYREKVIQQLESGEINYIFTVDVFNEGIDIPKINQVVMLRNTQSSIIFIQQLGRGLRKDKSKEFVTVIDFIGNYKNNYMIPMALSGNPSRNKDNMRKDTYDVNYISGLSAINFEEIAKERIFEAISNSKLDSLKELRESYFNLKNRLNRVPYLQDFVKYNWLDPLIFNSNYKNYYDFLVKIKENEATISELEERFLTEFTREFLSGLRCHEILVIQALLEKSVLTKNEVVELFQKNNILCDNETVDSVLRILSSEYFIANTLKIYTDAQFISMEEDKNSRTKNFENALENNYFRVLLDDLIKTSQLLNSKYDSHAIFTPYQKYRRKDAIRLLNWEKEQNPQNVGGYIYKDNKFIIFVTLDKGDDFTGALVAYEDKLIESNKMLWYTKSPRTINSPEVKEIIENKQLQIYVFANRDRSEKDFYYLGKAKPITDSIEQVEKEASNKKMQSVVQMELIFDKEIEYKLYQFLK</sequence>
<dbReference type="Pfam" id="PF04851">
    <property type="entry name" value="ResIII"/>
    <property type="match status" value="1"/>
</dbReference>
<dbReference type="GO" id="GO:0009432">
    <property type="term" value="P:SOS response"/>
    <property type="evidence" value="ECO:0007669"/>
    <property type="project" value="UniProtKB-KW"/>
</dbReference>
<dbReference type="CDD" id="cd18799">
    <property type="entry name" value="SF2_C_EcoAI-like"/>
    <property type="match status" value="1"/>
</dbReference>
<comment type="caution">
    <text evidence="4">The sequence shown here is derived from an EMBL/GenBank/DDBJ whole genome shotgun (WGS) entry which is preliminary data.</text>
</comment>
<dbReference type="InterPro" id="IPR027417">
    <property type="entry name" value="P-loop_NTPase"/>
</dbReference>
<dbReference type="Pfam" id="PF00271">
    <property type="entry name" value="Helicase_C"/>
    <property type="match status" value="1"/>
</dbReference>
<accession>A0A2A5SXQ3</accession>
<feature type="domain" description="Helicase C-terminal" evidence="3">
    <location>
        <begin position="364"/>
        <end position="517"/>
    </location>
</feature>
<dbReference type="PANTHER" id="PTHR47396:SF1">
    <property type="entry name" value="ATP-DEPENDENT HELICASE IRC3-RELATED"/>
    <property type="match status" value="1"/>
</dbReference>
<evidence type="ECO:0000259" key="2">
    <source>
        <dbReference type="PROSITE" id="PS51192"/>
    </source>
</evidence>
<dbReference type="GO" id="GO:0003677">
    <property type="term" value="F:DNA binding"/>
    <property type="evidence" value="ECO:0007669"/>
    <property type="project" value="InterPro"/>
</dbReference>
<proteinExistence type="predicted"/>
<dbReference type="InterPro" id="IPR014001">
    <property type="entry name" value="Helicase_ATP-bd"/>
</dbReference>
<organism evidence="4 5">
    <name type="scientific">Lactococcus cremoris subsp. tructae</name>
    <dbReference type="NCBI Taxonomy" id="542833"/>
    <lineage>
        <taxon>Bacteria</taxon>
        <taxon>Bacillati</taxon>
        <taxon>Bacillota</taxon>
        <taxon>Bacilli</taxon>
        <taxon>Lactobacillales</taxon>
        <taxon>Streptococcaceae</taxon>
        <taxon>Lactococcus</taxon>
    </lineage>
</organism>
<evidence type="ECO:0000313" key="5">
    <source>
        <dbReference type="Proteomes" id="UP000218711"/>
    </source>
</evidence>
<keyword evidence="1" id="KW-0227">DNA damage</keyword>
<dbReference type="InterPro" id="IPR025202">
    <property type="entry name" value="PLD-like_dom"/>
</dbReference>
<dbReference type="GO" id="GO:0005524">
    <property type="term" value="F:ATP binding"/>
    <property type="evidence" value="ECO:0007669"/>
    <property type="project" value="InterPro"/>
</dbReference>
<dbReference type="Gene3D" id="3.40.50.300">
    <property type="entry name" value="P-loop containing nucleotide triphosphate hydrolases"/>
    <property type="match status" value="2"/>
</dbReference>
<dbReference type="Pfam" id="PF26350">
    <property type="entry name" value="DUF8090"/>
    <property type="match status" value="1"/>
</dbReference>
<dbReference type="InterPro" id="IPR006935">
    <property type="entry name" value="Helicase/UvrB_N"/>
</dbReference>
<feature type="domain" description="Helicase ATP-binding" evidence="2">
    <location>
        <begin position="164"/>
        <end position="316"/>
    </location>
</feature>
<keyword evidence="1" id="KW-0742">SOS response</keyword>
<name>A0A2A5SXQ3_LACLC</name>
<reference evidence="4 5" key="1">
    <citation type="submission" date="2014-12" db="EMBL/GenBank/DDBJ databases">
        <title>Draft genome sequences of 10 type strains of Lactococcus.</title>
        <authorList>
            <person name="Sun Z."/>
            <person name="Zhong Z."/>
            <person name="Liu W."/>
            <person name="Zhang W."/>
            <person name="Zhang H."/>
        </authorList>
    </citation>
    <scope>NUCLEOTIDE SEQUENCE [LARGE SCALE GENOMIC DNA]</scope>
    <source>
        <strain evidence="4 5">DSM 21502</strain>
    </source>
</reference>
<dbReference type="Pfam" id="PF13091">
    <property type="entry name" value="PLDc_2"/>
    <property type="match status" value="1"/>
</dbReference>
<dbReference type="SMART" id="SM00487">
    <property type="entry name" value="DEXDc"/>
    <property type="match status" value="1"/>
</dbReference>
<evidence type="ECO:0000313" key="4">
    <source>
        <dbReference type="EMBL" id="PCS20658.1"/>
    </source>
</evidence>